<evidence type="ECO:0000313" key="4">
    <source>
        <dbReference type="Proteomes" id="UP000600080"/>
    </source>
</evidence>
<name>A0ABQ2IYS9_9ACTN</name>
<comment type="caution">
    <text evidence="3">The sequence shown here is derived from an EMBL/GenBank/DDBJ whole genome shotgun (WGS) entry which is preliminary data.</text>
</comment>
<organism evidence="3 4">
    <name type="scientific">Streptomyces kronopolitis</name>
    <dbReference type="NCBI Taxonomy" id="1612435"/>
    <lineage>
        <taxon>Bacteria</taxon>
        <taxon>Bacillati</taxon>
        <taxon>Actinomycetota</taxon>
        <taxon>Actinomycetes</taxon>
        <taxon>Kitasatosporales</taxon>
        <taxon>Streptomycetaceae</taxon>
        <taxon>Streptomyces</taxon>
    </lineage>
</organism>
<feature type="domain" description="AB hydrolase-1" evidence="2">
    <location>
        <begin position="114"/>
        <end position="368"/>
    </location>
</feature>
<proteinExistence type="predicted"/>
<dbReference type="EMBL" id="BMND01000001">
    <property type="protein sequence ID" value="GGN32180.1"/>
    <property type="molecule type" value="Genomic_DNA"/>
</dbReference>
<dbReference type="InterPro" id="IPR050266">
    <property type="entry name" value="AB_hydrolase_sf"/>
</dbReference>
<keyword evidence="4" id="KW-1185">Reference proteome</keyword>
<feature type="compositionally biased region" description="Basic and acidic residues" evidence="1">
    <location>
        <begin position="68"/>
        <end position="85"/>
    </location>
</feature>
<dbReference type="InterPro" id="IPR029058">
    <property type="entry name" value="AB_hydrolase_fold"/>
</dbReference>
<evidence type="ECO:0000313" key="3">
    <source>
        <dbReference type="EMBL" id="GGN32180.1"/>
    </source>
</evidence>
<dbReference type="Proteomes" id="UP000600080">
    <property type="component" value="Unassembled WGS sequence"/>
</dbReference>
<dbReference type="InterPro" id="IPR000073">
    <property type="entry name" value="AB_hydrolase_1"/>
</dbReference>
<dbReference type="PANTHER" id="PTHR43798:SF33">
    <property type="entry name" value="HYDROLASE, PUTATIVE (AFU_ORTHOLOGUE AFUA_2G14860)-RELATED"/>
    <property type="match status" value="1"/>
</dbReference>
<reference evidence="4" key="1">
    <citation type="journal article" date="2019" name="Int. J. Syst. Evol. Microbiol.">
        <title>The Global Catalogue of Microorganisms (GCM) 10K type strain sequencing project: providing services to taxonomists for standard genome sequencing and annotation.</title>
        <authorList>
            <consortium name="The Broad Institute Genomics Platform"/>
            <consortium name="The Broad Institute Genome Sequencing Center for Infectious Disease"/>
            <person name="Wu L."/>
            <person name="Ma J."/>
        </authorList>
    </citation>
    <scope>NUCLEOTIDE SEQUENCE [LARGE SCALE GENOMIC DNA]</scope>
    <source>
        <strain evidence="4">CGMCC 4.7323</strain>
    </source>
</reference>
<evidence type="ECO:0000256" key="1">
    <source>
        <dbReference type="SAM" id="MobiDB-lite"/>
    </source>
</evidence>
<dbReference type="PANTHER" id="PTHR43798">
    <property type="entry name" value="MONOACYLGLYCEROL LIPASE"/>
    <property type="match status" value="1"/>
</dbReference>
<sequence length="404" mass="43725">MHGDGAGAGPGKEFRAFRGGTIRMTADRGFTGSTEMISRRTFGKTVGKGAAAASAAALSTACSTAASVDHHEPRPAADRGTRRPAAEPSFGPLKQVRAGVLNVGYAEAGPAHGPAVLLLHGWPYDIHSYVAVAPLLAAKGYRVIVPYLRGHGTTRFLSSTTFRNAQQSVFALDILALMDALRIDKAILAGYDWGSRTADIIAALWPERVRGLVSVSGYLITNRAANKQPLPPKLEWAWWYQFYFATERGRLGLERNRRELARLIWTFNSPTWHFDAATFARTAAAFSNPDYVRIVLHNYRWRLGLAEGDPRYDGLERRLAEGPVITVPTITLDGADDPFTPAGGGSSYRGKFRGRYAHRTLRGVGHNVPQEAPEAFARAVVDVAEAAGVVGADGFGTAERRPGK</sequence>
<protein>
    <recommendedName>
        <fullName evidence="2">AB hydrolase-1 domain-containing protein</fullName>
    </recommendedName>
</protein>
<dbReference type="PRINTS" id="PR00412">
    <property type="entry name" value="EPOXHYDRLASE"/>
</dbReference>
<dbReference type="SUPFAM" id="SSF53474">
    <property type="entry name" value="alpha/beta-Hydrolases"/>
    <property type="match status" value="1"/>
</dbReference>
<dbReference type="Pfam" id="PF00561">
    <property type="entry name" value="Abhydrolase_1"/>
    <property type="match status" value="1"/>
</dbReference>
<feature type="region of interest" description="Disordered" evidence="1">
    <location>
        <begin position="64"/>
        <end position="90"/>
    </location>
</feature>
<gene>
    <name evidence="3" type="ORF">GCM10012285_02220</name>
</gene>
<dbReference type="Gene3D" id="3.40.50.1820">
    <property type="entry name" value="alpha/beta hydrolase"/>
    <property type="match status" value="1"/>
</dbReference>
<dbReference type="InterPro" id="IPR000639">
    <property type="entry name" value="Epox_hydrolase-like"/>
</dbReference>
<accession>A0ABQ2IYS9</accession>
<evidence type="ECO:0000259" key="2">
    <source>
        <dbReference type="Pfam" id="PF00561"/>
    </source>
</evidence>